<dbReference type="GO" id="GO:0009055">
    <property type="term" value="F:electron transfer activity"/>
    <property type="evidence" value="ECO:0007669"/>
    <property type="project" value="UniProtKB-UniRule"/>
</dbReference>
<dbReference type="InterPro" id="IPR001080">
    <property type="entry name" value="3Fe4S_ferredoxin"/>
</dbReference>
<dbReference type="SUPFAM" id="SSF54862">
    <property type="entry name" value="4Fe-4S ferredoxins"/>
    <property type="match status" value="1"/>
</dbReference>
<dbReference type="EMBL" id="CP003359">
    <property type="protein sequence ID" value="AGB40334.1"/>
    <property type="molecule type" value="Genomic_DNA"/>
</dbReference>
<evidence type="ECO:0000256" key="6">
    <source>
        <dbReference type="RuleBase" id="RU368020"/>
    </source>
</evidence>
<dbReference type="PROSITE" id="PS51379">
    <property type="entry name" value="4FE4S_FER_2"/>
    <property type="match status" value="1"/>
</dbReference>
<dbReference type="Pfam" id="PF13370">
    <property type="entry name" value="Fer4_13"/>
    <property type="match status" value="1"/>
</dbReference>
<accession>L0K7M0</accession>
<protein>
    <recommendedName>
        <fullName evidence="6">Ferredoxin</fullName>
    </recommendedName>
</protein>
<dbReference type="AlphaFoldDB" id="L0K7M0"/>
<dbReference type="GO" id="GO:0051536">
    <property type="term" value="F:iron-sulfur cluster binding"/>
    <property type="evidence" value="ECO:0007669"/>
    <property type="project" value="UniProtKB-KW"/>
</dbReference>
<dbReference type="HOGENOM" id="CLU_139698_6_4_9"/>
<dbReference type="PANTHER" id="PTHR36923">
    <property type="entry name" value="FERREDOXIN"/>
    <property type="match status" value="1"/>
</dbReference>
<sequence>MKVEVDKGACISCGLCVNSAGEVFSWDDNEKAKAISGDVPSDLEADVTAAVEGCPTDAIMEK</sequence>
<keyword evidence="2 6" id="KW-0479">Metal-binding</keyword>
<reference evidence="9" key="1">
    <citation type="submission" date="2012-02" db="EMBL/GenBank/DDBJ databases">
        <title>The complete genome of Halobacteroides halobius DSM 5150.</title>
        <authorList>
            <person name="Lucas S."/>
            <person name="Copeland A."/>
            <person name="Lapidus A."/>
            <person name="Glavina del Rio T."/>
            <person name="Dalin E."/>
            <person name="Tice H."/>
            <person name="Bruce D."/>
            <person name="Goodwin L."/>
            <person name="Pitluck S."/>
            <person name="Peters L."/>
            <person name="Mikhailova N."/>
            <person name="Gu W."/>
            <person name="Kyrpides N."/>
            <person name="Mavromatis K."/>
            <person name="Ivanova N."/>
            <person name="Brettin T."/>
            <person name="Detter J.C."/>
            <person name="Han C."/>
            <person name="Larimer F."/>
            <person name="Land M."/>
            <person name="Hauser L."/>
            <person name="Markowitz V."/>
            <person name="Cheng J.-F."/>
            <person name="Hugenholtz P."/>
            <person name="Woyke T."/>
            <person name="Wu D."/>
            <person name="Tindall B."/>
            <person name="Pomrenke H."/>
            <person name="Brambilla E."/>
            <person name="Klenk H.-P."/>
            <person name="Eisen J.A."/>
        </authorList>
    </citation>
    <scope>NUCLEOTIDE SEQUENCE [LARGE SCALE GENOMIC DNA]</scope>
    <source>
        <strain evidence="9">ATCC 35273 / DSM 5150 / MD-1</strain>
    </source>
</reference>
<keyword evidence="5 6" id="KW-0411">Iron-sulfur</keyword>
<keyword evidence="4 6" id="KW-0408">Iron</keyword>
<dbReference type="eggNOG" id="COG1141">
    <property type="taxonomic scope" value="Bacteria"/>
</dbReference>
<dbReference type="Proteomes" id="UP000010880">
    <property type="component" value="Chromosome"/>
</dbReference>
<keyword evidence="3 6" id="KW-0249">Electron transport</keyword>
<evidence type="ECO:0000256" key="4">
    <source>
        <dbReference type="ARBA" id="ARBA00023004"/>
    </source>
</evidence>
<evidence type="ECO:0000313" key="9">
    <source>
        <dbReference type="Proteomes" id="UP000010880"/>
    </source>
</evidence>
<dbReference type="PRINTS" id="PR00352">
    <property type="entry name" value="3FE4SFRDOXIN"/>
</dbReference>
<dbReference type="GO" id="GO:0005506">
    <property type="term" value="F:iron ion binding"/>
    <property type="evidence" value="ECO:0007669"/>
    <property type="project" value="UniProtKB-UniRule"/>
</dbReference>
<organism evidence="8 9">
    <name type="scientific">Halobacteroides halobius (strain ATCC 35273 / DSM 5150 / MD-1)</name>
    <dbReference type="NCBI Taxonomy" id="748449"/>
    <lineage>
        <taxon>Bacteria</taxon>
        <taxon>Bacillati</taxon>
        <taxon>Bacillota</taxon>
        <taxon>Clostridia</taxon>
        <taxon>Halanaerobiales</taxon>
        <taxon>Halobacteroidaceae</taxon>
        <taxon>Halobacteroides</taxon>
    </lineage>
</organism>
<dbReference type="InterPro" id="IPR017896">
    <property type="entry name" value="4Fe4S_Fe-S-bd"/>
</dbReference>
<keyword evidence="9" id="KW-1185">Reference proteome</keyword>
<proteinExistence type="predicted"/>
<dbReference type="PANTHER" id="PTHR36923:SF3">
    <property type="entry name" value="FERREDOXIN"/>
    <property type="match status" value="1"/>
</dbReference>
<feature type="domain" description="4Fe-4S ferredoxin-type" evidence="7">
    <location>
        <begin position="1"/>
        <end position="29"/>
    </location>
</feature>
<dbReference type="RefSeq" id="WP_015326060.1">
    <property type="nucleotide sequence ID" value="NC_019978.1"/>
</dbReference>
<dbReference type="InterPro" id="IPR051269">
    <property type="entry name" value="Fe-S_cluster_ET"/>
</dbReference>
<comment type="function">
    <text evidence="6">Ferredoxins are iron-sulfur proteins that transfer electrons in a wide variety of metabolic reactions.</text>
</comment>
<evidence type="ECO:0000256" key="5">
    <source>
        <dbReference type="ARBA" id="ARBA00023014"/>
    </source>
</evidence>
<dbReference type="KEGG" id="hhl:Halha_0325"/>
<name>L0K7M0_HALHC</name>
<evidence type="ECO:0000256" key="2">
    <source>
        <dbReference type="ARBA" id="ARBA00022723"/>
    </source>
</evidence>
<keyword evidence="1 6" id="KW-0813">Transport</keyword>
<dbReference type="Gene3D" id="3.30.70.20">
    <property type="match status" value="1"/>
</dbReference>
<evidence type="ECO:0000313" key="8">
    <source>
        <dbReference type="EMBL" id="AGB40334.1"/>
    </source>
</evidence>
<gene>
    <name evidence="8" type="ordered locus">Halha_0325</name>
</gene>
<dbReference type="STRING" id="748449.Halha_0325"/>
<evidence type="ECO:0000259" key="7">
    <source>
        <dbReference type="PROSITE" id="PS51379"/>
    </source>
</evidence>
<dbReference type="OrthoDB" id="9803319at2"/>
<evidence type="ECO:0000256" key="1">
    <source>
        <dbReference type="ARBA" id="ARBA00022448"/>
    </source>
</evidence>
<evidence type="ECO:0000256" key="3">
    <source>
        <dbReference type="ARBA" id="ARBA00022982"/>
    </source>
</evidence>